<proteinExistence type="predicted"/>
<sequence>MRSPVLRFLFLLSLALNLFLLAFLGAQQWRQRTALGALPPVLARSAAGNALATLVGQLAEQLPAGDRSLLRGAIVSHMAQLEAAQGRFTAAMDQVRAEIDRTPLDPDALRAAMANAREQRQPIGPVLEDIMMEVLPKMSPEGRHVLAQYRGR</sequence>
<dbReference type="Pfam" id="PF13801">
    <property type="entry name" value="Metal_resist"/>
    <property type="match status" value="1"/>
</dbReference>
<dbReference type="KEGG" id="nao:Y958_21180"/>
<evidence type="ECO:0000313" key="2">
    <source>
        <dbReference type="Proteomes" id="UP000197153"/>
    </source>
</evidence>
<name>A0A248JXW1_9PROT</name>
<dbReference type="AlphaFoldDB" id="A0A248JXW1"/>
<dbReference type="EMBL" id="CP022111">
    <property type="protein sequence ID" value="ASG23331.1"/>
    <property type="molecule type" value="Genomic_DNA"/>
</dbReference>
<gene>
    <name evidence="1" type="ORF">Y958_21180</name>
</gene>
<protein>
    <recommendedName>
        <fullName evidence="3">Heavy-metal resistance</fullName>
    </recommendedName>
</protein>
<keyword evidence="2" id="KW-1185">Reference proteome</keyword>
<organism evidence="1 2">
    <name type="scientific">Nitrospirillum viridazoti CBAmc</name>
    <dbReference type="NCBI Taxonomy" id="1441467"/>
    <lineage>
        <taxon>Bacteria</taxon>
        <taxon>Pseudomonadati</taxon>
        <taxon>Pseudomonadota</taxon>
        <taxon>Alphaproteobacteria</taxon>
        <taxon>Rhodospirillales</taxon>
        <taxon>Azospirillaceae</taxon>
        <taxon>Nitrospirillum</taxon>
        <taxon>Nitrospirillum viridazoti</taxon>
    </lineage>
</organism>
<evidence type="ECO:0000313" key="1">
    <source>
        <dbReference type="EMBL" id="ASG23331.1"/>
    </source>
</evidence>
<dbReference type="RefSeq" id="WP_088873833.1">
    <property type="nucleotide sequence ID" value="NZ_CP022111.1"/>
</dbReference>
<dbReference type="Proteomes" id="UP000197153">
    <property type="component" value="Chromosome 2"/>
</dbReference>
<accession>A0A248JXW1</accession>
<evidence type="ECO:0008006" key="3">
    <source>
        <dbReference type="Google" id="ProtNLM"/>
    </source>
</evidence>
<dbReference type="InterPro" id="IPR025961">
    <property type="entry name" value="Metal_resist"/>
</dbReference>
<reference evidence="1 2" key="1">
    <citation type="submission" date="2017-06" db="EMBL/GenBank/DDBJ databases">
        <title>Complete genome sequence of Nitrospirillum amazonense strain CBAmC, an endophytic nitrogen-fixing and plant growth-promoting bacterium, isolated from sugarcane.</title>
        <authorList>
            <person name="Schwab S."/>
            <person name="dos Santos Teixeira K.R."/>
            <person name="Simoes Araujo J.L."/>
            <person name="Soares Vidal M."/>
            <person name="Borges de Freitas H.R."/>
            <person name="Rivello Crivelaro A.L."/>
            <person name="Bueno de Camargo Nunes A."/>
            <person name="dos Santos C.M."/>
            <person name="Palmeira da Silva Rosa D."/>
            <person name="da Silva Padilha D."/>
            <person name="da Silva E."/>
            <person name="Araujo Terra L."/>
            <person name="Soares Mendes V."/>
            <person name="Farinelli L."/>
            <person name="Magalhaes Cruz L."/>
            <person name="Baldani J.I."/>
        </authorList>
    </citation>
    <scope>NUCLEOTIDE SEQUENCE [LARGE SCALE GENOMIC DNA]</scope>
    <source>
        <strain evidence="1 2">CBAmC</strain>
    </source>
</reference>